<proteinExistence type="predicted"/>
<name>A0A5E4NPV7_9HEMI</name>
<sequence length="128" mass="14753">MSASGSWKQQRLLDIDARYQIRFNNRFKDIIPLEGLIPDNKNNYKTEDILKAALMYDDDIPANSDLEIQAELELWKTKWANIENQKPKNAIETLIHCDLFNTNIKILLQIRTKITITSAAAEISFSSL</sequence>
<dbReference type="OrthoDB" id="6621209at2759"/>
<gene>
    <name evidence="1" type="ORF">CINCED_3A015059</name>
</gene>
<evidence type="ECO:0000313" key="2">
    <source>
        <dbReference type="Proteomes" id="UP000325440"/>
    </source>
</evidence>
<accession>A0A5E4NPV7</accession>
<dbReference type="AlphaFoldDB" id="A0A5E4NPV7"/>
<dbReference type="EMBL" id="CABPRJ010002399">
    <property type="protein sequence ID" value="VVC45307.1"/>
    <property type="molecule type" value="Genomic_DNA"/>
</dbReference>
<evidence type="ECO:0000313" key="1">
    <source>
        <dbReference type="EMBL" id="VVC45307.1"/>
    </source>
</evidence>
<evidence type="ECO:0008006" key="3">
    <source>
        <dbReference type="Google" id="ProtNLM"/>
    </source>
</evidence>
<dbReference type="Proteomes" id="UP000325440">
    <property type="component" value="Unassembled WGS sequence"/>
</dbReference>
<reference evidence="1 2" key="1">
    <citation type="submission" date="2019-08" db="EMBL/GenBank/DDBJ databases">
        <authorList>
            <person name="Alioto T."/>
            <person name="Alioto T."/>
            <person name="Gomez Garrido J."/>
        </authorList>
    </citation>
    <scope>NUCLEOTIDE SEQUENCE [LARGE SCALE GENOMIC DNA]</scope>
</reference>
<keyword evidence="2" id="KW-1185">Reference proteome</keyword>
<protein>
    <recommendedName>
        <fullName evidence="3">HAT C-terminal dimerisation domain-containing protein</fullName>
    </recommendedName>
</protein>
<organism evidence="1 2">
    <name type="scientific">Cinara cedri</name>
    <dbReference type="NCBI Taxonomy" id="506608"/>
    <lineage>
        <taxon>Eukaryota</taxon>
        <taxon>Metazoa</taxon>
        <taxon>Ecdysozoa</taxon>
        <taxon>Arthropoda</taxon>
        <taxon>Hexapoda</taxon>
        <taxon>Insecta</taxon>
        <taxon>Pterygota</taxon>
        <taxon>Neoptera</taxon>
        <taxon>Paraneoptera</taxon>
        <taxon>Hemiptera</taxon>
        <taxon>Sternorrhyncha</taxon>
        <taxon>Aphidomorpha</taxon>
        <taxon>Aphidoidea</taxon>
        <taxon>Aphididae</taxon>
        <taxon>Lachninae</taxon>
        <taxon>Cinara</taxon>
    </lineage>
</organism>